<sequence length="178" mass="20032">MAGMRLTRGFEQAACIITLLATQDPSIPISSEVIHHRLSGSQTYLRKIMRKLVVAGLIKSVSGNNGGFTIAHSPKKISLYDVVLATEGEIHTYPDTGLIDMVFKDFQPVTKQGTSVINQVFHQADLLWEKALKKQSVYRVISDTLGESKIPLVNWNESDEKRELLIQKLLRNIRQEMK</sequence>
<keyword evidence="2" id="KW-1185">Reference proteome</keyword>
<name>A0A0R2CWS5_9LACO</name>
<dbReference type="GO" id="GO:0005829">
    <property type="term" value="C:cytosol"/>
    <property type="evidence" value="ECO:0007669"/>
    <property type="project" value="TreeGrafter"/>
</dbReference>
<dbReference type="InterPro" id="IPR036390">
    <property type="entry name" value="WH_DNA-bd_sf"/>
</dbReference>
<dbReference type="Proteomes" id="UP000051638">
    <property type="component" value="Unassembled WGS sequence"/>
</dbReference>
<dbReference type="Gene3D" id="1.10.10.10">
    <property type="entry name" value="Winged helix-like DNA-binding domain superfamily/Winged helix DNA-binding domain"/>
    <property type="match status" value="1"/>
</dbReference>
<dbReference type="InterPro" id="IPR036388">
    <property type="entry name" value="WH-like_DNA-bd_sf"/>
</dbReference>
<dbReference type="PANTHER" id="PTHR33221">
    <property type="entry name" value="WINGED HELIX-TURN-HELIX TRANSCRIPTIONAL REGULATOR, RRF2 FAMILY"/>
    <property type="match status" value="1"/>
</dbReference>
<dbReference type="PROSITE" id="PS01332">
    <property type="entry name" value="HTH_RRF2_1"/>
    <property type="match status" value="1"/>
</dbReference>
<dbReference type="EMBL" id="AYYI01000062">
    <property type="protein sequence ID" value="KRM95698.1"/>
    <property type="molecule type" value="Genomic_DNA"/>
</dbReference>
<accession>A0A0R2CWS5</accession>
<dbReference type="PROSITE" id="PS51197">
    <property type="entry name" value="HTH_RRF2_2"/>
    <property type="match status" value="1"/>
</dbReference>
<dbReference type="InterPro" id="IPR000944">
    <property type="entry name" value="Tscrpt_reg_Rrf2"/>
</dbReference>
<dbReference type="GO" id="GO:0003700">
    <property type="term" value="F:DNA-binding transcription factor activity"/>
    <property type="evidence" value="ECO:0007669"/>
    <property type="project" value="TreeGrafter"/>
</dbReference>
<evidence type="ECO:0000313" key="1">
    <source>
        <dbReference type="EMBL" id="KRM95698.1"/>
    </source>
</evidence>
<comment type="caution">
    <text evidence="1">The sequence shown here is derived from an EMBL/GenBank/DDBJ whole genome shotgun (WGS) entry which is preliminary data.</text>
</comment>
<dbReference type="PATRIC" id="fig|1423796.3.peg.2060"/>
<dbReference type="PANTHER" id="PTHR33221:SF9">
    <property type="entry name" value="RRF2 FAMILY PROTEIN"/>
    <property type="match status" value="1"/>
</dbReference>
<dbReference type="SUPFAM" id="SSF46785">
    <property type="entry name" value="Winged helix' DNA-binding domain"/>
    <property type="match status" value="1"/>
</dbReference>
<organism evidence="1 2">
    <name type="scientific">Loigolactobacillus rennini DSM 20253</name>
    <dbReference type="NCBI Taxonomy" id="1423796"/>
    <lineage>
        <taxon>Bacteria</taxon>
        <taxon>Bacillati</taxon>
        <taxon>Bacillota</taxon>
        <taxon>Bacilli</taxon>
        <taxon>Lactobacillales</taxon>
        <taxon>Lactobacillaceae</taxon>
        <taxon>Loigolactobacillus</taxon>
    </lineage>
</organism>
<evidence type="ECO:0000313" key="2">
    <source>
        <dbReference type="Proteomes" id="UP000051638"/>
    </source>
</evidence>
<evidence type="ECO:0008006" key="3">
    <source>
        <dbReference type="Google" id="ProtNLM"/>
    </source>
</evidence>
<dbReference type="AlphaFoldDB" id="A0A0R2CWS5"/>
<gene>
    <name evidence="1" type="ORF">FC24_GL002031</name>
</gene>
<dbReference type="STRING" id="1423796.FC24_GL002031"/>
<dbReference type="Pfam" id="PF02082">
    <property type="entry name" value="Rrf2"/>
    <property type="match status" value="1"/>
</dbReference>
<reference evidence="1 2" key="1">
    <citation type="journal article" date="2015" name="Genome Announc.">
        <title>Expanding the biotechnology potential of lactobacilli through comparative genomics of 213 strains and associated genera.</title>
        <authorList>
            <person name="Sun Z."/>
            <person name="Harris H.M."/>
            <person name="McCann A."/>
            <person name="Guo C."/>
            <person name="Argimon S."/>
            <person name="Zhang W."/>
            <person name="Yang X."/>
            <person name="Jeffery I.B."/>
            <person name="Cooney J.C."/>
            <person name="Kagawa T.F."/>
            <person name="Liu W."/>
            <person name="Song Y."/>
            <person name="Salvetti E."/>
            <person name="Wrobel A."/>
            <person name="Rasinkangas P."/>
            <person name="Parkhill J."/>
            <person name="Rea M.C."/>
            <person name="O'Sullivan O."/>
            <person name="Ritari J."/>
            <person name="Douillard F.P."/>
            <person name="Paul Ross R."/>
            <person name="Yang R."/>
            <person name="Briner A.E."/>
            <person name="Felis G.E."/>
            <person name="de Vos W.M."/>
            <person name="Barrangou R."/>
            <person name="Klaenhammer T.R."/>
            <person name="Caufield P.W."/>
            <person name="Cui Y."/>
            <person name="Zhang H."/>
            <person name="O'Toole P.W."/>
        </authorList>
    </citation>
    <scope>NUCLEOTIDE SEQUENCE [LARGE SCALE GENOMIC DNA]</scope>
    <source>
        <strain evidence="1 2">DSM 20253</strain>
    </source>
</reference>
<protein>
    <recommendedName>
        <fullName evidence="3">Rrf2 family transcriptional regulator</fullName>
    </recommendedName>
</protein>
<proteinExistence type="predicted"/>
<dbReference type="InterPro" id="IPR030489">
    <property type="entry name" value="TR_Rrf2-type_CS"/>
</dbReference>